<proteinExistence type="predicted"/>
<organism evidence="2 3">
    <name type="scientific">Rubroshorea leprosula</name>
    <dbReference type="NCBI Taxonomy" id="152421"/>
    <lineage>
        <taxon>Eukaryota</taxon>
        <taxon>Viridiplantae</taxon>
        <taxon>Streptophyta</taxon>
        <taxon>Embryophyta</taxon>
        <taxon>Tracheophyta</taxon>
        <taxon>Spermatophyta</taxon>
        <taxon>Magnoliopsida</taxon>
        <taxon>eudicotyledons</taxon>
        <taxon>Gunneridae</taxon>
        <taxon>Pentapetalae</taxon>
        <taxon>rosids</taxon>
        <taxon>malvids</taxon>
        <taxon>Malvales</taxon>
        <taxon>Dipterocarpaceae</taxon>
        <taxon>Rubroshorea</taxon>
    </lineage>
</organism>
<evidence type="ECO:0000313" key="3">
    <source>
        <dbReference type="Proteomes" id="UP001054252"/>
    </source>
</evidence>
<evidence type="ECO:0000256" key="1">
    <source>
        <dbReference type="SAM" id="Phobius"/>
    </source>
</evidence>
<feature type="transmembrane region" description="Helical" evidence="1">
    <location>
        <begin position="80"/>
        <end position="107"/>
    </location>
</feature>
<reference evidence="2 3" key="1">
    <citation type="journal article" date="2021" name="Commun. Biol.">
        <title>The genome of Shorea leprosula (Dipterocarpaceae) highlights the ecological relevance of drought in aseasonal tropical rainforests.</title>
        <authorList>
            <person name="Ng K.K.S."/>
            <person name="Kobayashi M.J."/>
            <person name="Fawcett J.A."/>
            <person name="Hatakeyama M."/>
            <person name="Paape T."/>
            <person name="Ng C.H."/>
            <person name="Ang C.C."/>
            <person name="Tnah L.H."/>
            <person name="Lee C.T."/>
            <person name="Nishiyama T."/>
            <person name="Sese J."/>
            <person name="O'Brien M.J."/>
            <person name="Copetti D."/>
            <person name="Mohd Noor M.I."/>
            <person name="Ong R.C."/>
            <person name="Putra M."/>
            <person name="Sireger I.Z."/>
            <person name="Indrioko S."/>
            <person name="Kosugi Y."/>
            <person name="Izuno A."/>
            <person name="Isagi Y."/>
            <person name="Lee S.L."/>
            <person name="Shimizu K.K."/>
        </authorList>
    </citation>
    <scope>NUCLEOTIDE SEQUENCE [LARGE SCALE GENOMIC DNA]</scope>
    <source>
        <strain evidence="2">214</strain>
    </source>
</reference>
<keyword evidence="1" id="KW-0812">Transmembrane</keyword>
<keyword evidence="3" id="KW-1185">Reference proteome</keyword>
<protein>
    <submittedName>
        <fullName evidence="2">Uncharacterized protein</fullName>
    </submittedName>
</protein>
<dbReference type="Proteomes" id="UP001054252">
    <property type="component" value="Unassembled WGS sequence"/>
</dbReference>
<comment type="caution">
    <text evidence="2">The sequence shown here is derived from an EMBL/GenBank/DDBJ whole genome shotgun (WGS) entry which is preliminary data.</text>
</comment>
<gene>
    <name evidence="2" type="ORF">SLEP1_g4254</name>
</gene>
<name>A0AAV5HVS2_9ROSI</name>
<dbReference type="EMBL" id="BPVZ01000004">
    <property type="protein sequence ID" value="GKU90241.1"/>
    <property type="molecule type" value="Genomic_DNA"/>
</dbReference>
<sequence>MAGNTSPFAEQDSMKRGLLADEERREGLGLVKLDEFVQEVNRIGYLAGPMVAVNFSQYFLQVISVIMVGHLGELSLSSSAIVISFCAVTGFCLLVSVLFSLFILAIIPIEDSFTGICFLISI</sequence>
<dbReference type="AlphaFoldDB" id="A0AAV5HVS2"/>
<keyword evidence="1" id="KW-0472">Membrane</keyword>
<feature type="transmembrane region" description="Helical" evidence="1">
    <location>
        <begin position="43"/>
        <end position="68"/>
    </location>
</feature>
<keyword evidence="1" id="KW-1133">Transmembrane helix</keyword>
<evidence type="ECO:0000313" key="2">
    <source>
        <dbReference type="EMBL" id="GKU90241.1"/>
    </source>
</evidence>
<accession>A0AAV5HVS2</accession>